<feature type="domain" description="Response regulatory" evidence="2">
    <location>
        <begin position="2"/>
        <end position="117"/>
    </location>
</feature>
<dbReference type="Pfam" id="PF00072">
    <property type="entry name" value="Response_reg"/>
    <property type="match status" value="1"/>
</dbReference>
<dbReference type="Proteomes" id="UP000183982">
    <property type="component" value="Unassembled WGS sequence"/>
</dbReference>
<dbReference type="OrthoDB" id="7874292at2"/>
<organism evidence="3 4">
    <name type="scientific">Shimia gijangensis</name>
    <dbReference type="NCBI Taxonomy" id="1470563"/>
    <lineage>
        <taxon>Bacteria</taxon>
        <taxon>Pseudomonadati</taxon>
        <taxon>Pseudomonadota</taxon>
        <taxon>Alphaproteobacteria</taxon>
        <taxon>Rhodobacterales</taxon>
        <taxon>Roseobacteraceae</taxon>
    </lineage>
</organism>
<dbReference type="SMART" id="SM00448">
    <property type="entry name" value="REC"/>
    <property type="match status" value="1"/>
</dbReference>
<accession>A0A1M6BGW9</accession>
<dbReference type="Gene3D" id="3.40.50.2300">
    <property type="match status" value="1"/>
</dbReference>
<evidence type="ECO:0000313" key="4">
    <source>
        <dbReference type="Proteomes" id="UP000183982"/>
    </source>
</evidence>
<evidence type="ECO:0000313" key="3">
    <source>
        <dbReference type="EMBL" id="SHI48020.1"/>
    </source>
</evidence>
<reference evidence="4" key="1">
    <citation type="submission" date="2016-11" db="EMBL/GenBank/DDBJ databases">
        <authorList>
            <person name="Varghese N."/>
            <person name="Submissions S."/>
        </authorList>
    </citation>
    <scope>NUCLEOTIDE SEQUENCE [LARGE SCALE GENOMIC DNA]</scope>
    <source>
        <strain evidence="4">DSM 100564</strain>
    </source>
</reference>
<dbReference type="AlphaFoldDB" id="A0A1M6BGW9"/>
<dbReference type="STRING" id="1470563.SAMN05444000_101230"/>
<evidence type="ECO:0000256" key="1">
    <source>
        <dbReference type="PROSITE-ProRule" id="PRU00169"/>
    </source>
</evidence>
<proteinExistence type="predicted"/>
<keyword evidence="4" id="KW-1185">Reference proteome</keyword>
<dbReference type="GO" id="GO:0000160">
    <property type="term" value="P:phosphorelay signal transduction system"/>
    <property type="evidence" value="ECO:0007669"/>
    <property type="project" value="InterPro"/>
</dbReference>
<dbReference type="SUPFAM" id="SSF52172">
    <property type="entry name" value="CheY-like"/>
    <property type="match status" value="1"/>
</dbReference>
<protein>
    <submittedName>
        <fullName evidence="3">Response regulator receiver domain-containing protein</fullName>
    </submittedName>
</protein>
<sequence>MQVLIVESNPDLGGLWQRHLQRMGAEVELALDQSAAIHALRMREFDVLVLDLVLEDGAALAIADFASYRHPDARVIFVTNTSFFSDGSIFNVSSNACAFVQSGTPPEDLAAMVEHYGVTRSPRPCGSP</sequence>
<keyword evidence="1" id="KW-0597">Phosphoprotein</keyword>
<dbReference type="RefSeq" id="WP_073248516.1">
    <property type="nucleotide sequence ID" value="NZ_FQZQ01000001.1"/>
</dbReference>
<dbReference type="InterPro" id="IPR011006">
    <property type="entry name" value="CheY-like_superfamily"/>
</dbReference>
<dbReference type="PROSITE" id="PS50110">
    <property type="entry name" value="RESPONSE_REGULATORY"/>
    <property type="match status" value="1"/>
</dbReference>
<dbReference type="InterPro" id="IPR001789">
    <property type="entry name" value="Sig_transdc_resp-reg_receiver"/>
</dbReference>
<evidence type="ECO:0000259" key="2">
    <source>
        <dbReference type="PROSITE" id="PS50110"/>
    </source>
</evidence>
<dbReference type="EMBL" id="FQZQ01000001">
    <property type="protein sequence ID" value="SHI48020.1"/>
    <property type="molecule type" value="Genomic_DNA"/>
</dbReference>
<feature type="modified residue" description="4-aspartylphosphate" evidence="1">
    <location>
        <position position="51"/>
    </location>
</feature>
<name>A0A1M6BGW9_9RHOB</name>
<gene>
    <name evidence="3" type="ORF">SAMN05444000_101230</name>
</gene>